<dbReference type="Proteomes" id="UP000288983">
    <property type="component" value="Unassembled WGS sequence"/>
</dbReference>
<dbReference type="GO" id="GO:0006355">
    <property type="term" value="P:regulation of DNA-templated transcription"/>
    <property type="evidence" value="ECO:0007669"/>
    <property type="project" value="InterPro"/>
</dbReference>
<accession>A0A443ZEQ3</accession>
<evidence type="ECO:0000256" key="2">
    <source>
        <dbReference type="ARBA" id="ARBA00023125"/>
    </source>
</evidence>
<dbReference type="Gene3D" id="1.25.40.10">
    <property type="entry name" value="Tetratricopeptide repeat domain"/>
    <property type="match status" value="1"/>
</dbReference>
<sequence>MPTRHDLTARLSLVPSRVLPSAQQAQAPAPVIHADKFVVPTGGSPLLARDNLVDAMEAAAETRLMLICAGAGYGKTTLMRQLRERCLATGRRVVWLTLDRADNAPARLAAHLHAGLQALDGQPAGEPITDQHLLLQRLPALEPGFTIMLDDFEALESPQSLAFVQQVLAALAPGARLVIASRANPELALGRLRTRGQVLDVGTDALRLGPDQTAAFLRSRCPSPIGDEHIARLQEITEGWITGLFLATLSLNGRTDLGEGVGAFCGNNQQLAEYLTEDILARLSDELRQFLLQTSVLERFSAPLCDALTQRNNSAVLIGQLQRANLFIQPADPQHQWFRYHRLMHGYLRNAMTRQSAQQVQDLHRAAAHWYLEQNHPAAAIDHLLQAGDIDQVVAELDRRLDELVDAGRLRMLLRWLDQLPVRTLQERPRLVLAHAWLLILDRRYRDAMQVVQRNSVTLETETIRCLLLAFTDQLEAALSTAQAHLEQLPANDILQFGMVATPLAFCMIATGRHDEARALLMRLARQAPQERSVLVDGIVVYIESSLELTQGQRRAALARLEAAATDRANADRINSAQGKRVGPRATLEILHALVLYEGDALDQASAILDRIPPHVLDLGGPDLLIAQRIVLARIALQRDDRQSWMRHLADLEQLGRRSGCERILCAAWLERTRVATLEGRLDSAAQALATAELAGQWDVPQVLTFACDADTPFIARQRLLIARGDHVPATRALSAALEEAEQRQHRRRALKLRLLLAMAQAGNGRQKQALETLTPALRLASQEGFLRTFLEEGPALVKLLERWAVACQALSSSLDIAPEFLVELLKRSGAQGESSEGAEPADDLLLTIRELQVIRLLAAGNRNRAIAQQMHLSEHTVKTHLRNISAKLGAQGRTEAVAIARARGLLD</sequence>
<dbReference type="Gene3D" id="1.10.10.10">
    <property type="entry name" value="Winged helix-like DNA-binding domain superfamily/Winged helix DNA-binding domain"/>
    <property type="match status" value="1"/>
</dbReference>
<name>A0A443ZEQ3_9PSED</name>
<dbReference type="OrthoDB" id="1123107at2"/>
<dbReference type="SUPFAM" id="SSF48452">
    <property type="entry name" value="TPR-like"/>
    <property type="match status" value="1"/>
</dbReference>
<evidence type="ECO:0000313" key="6">
    <source>
        <dbReference type="Proteomes" id="UP000288983"/>
    </source>
</evidence>
<keyword evidence="2" id="KW-0238">DNA-binding</keyword>
<protein>
    <submittedName>
        <fullName evidence="5">Helix-turn-helix transcriptional regulator</fullName>
    </submittedName>
</protein>
<dbReference type="GO" id="GO:0003677">
    <property type="term" value="F:DNA binding"/>
    <property type="evidence" value="ECO:0007669"/>
    <property type="project" value="UniProtKB-KW"/>
</dbReference>
<evidence type="ECO:0000256" key="3">
    <source>
        <dbReference type="ARBA" id="ARBA00023163"/>
    </source>
</evidence>
<reference evidence="5 6" key="1">
    <citation type="submission" date="2018-06" db="EMBL/GenBank/DDBJ databases">
        <title>Bacteria isolated from soil of Wuhan.</title>
        <authorList>
            <person name="Wei X."/>
            <person name="Chunhua H."/>
        </authorList>
    </citation>
    <scope>NUCLEOTIDE SEQUENCE [LARGE SCALE GENOMIC DNA]</scope>
    <source>
        <strain evidence="6">xwS2</strain>
    </source>
</reference>
<dbReference type="InterPro" id="IPR011990">
    <property type="entry name" value="TPR-like_helical_dom_sf"/>
</dbReference>
<dbReference type="InterPro" id="IPR036388">
    <property type="entry name" value="WH-like_DNA-bd_sf"/>
</dbReference>
<organism evidence="5 6">
    <name type="scientific">Pseudomonas alkylphenolica</name>
    <dbReference type="NCBI Taxonomy" id="237609"/>
    <lineage>
        <taxon>Bacteria</taxon>
        <taxon>Pseudomonadati</taxon>
        <taxon>Pseudomonadota</taxon>
        <taxon>Gammaproteobacteria</taxon>
        <taxon>Pseudomonadales</taxon>
        <taxon>Pseudomonadaceae</taxon>
        <taxon>Pseudomonas</taxon>
    </lineage>
</organism>
<dbReference type="InterPro" id="IPR016032">
    <property type="entry name" value="Sig_transdc_resp-reg_C-effctor"/>
</dbReference>
<dbReference type="PANTHER" id="PTHR44688:SF25">
    <property type="entry name" value="HTH LUXR-TYPE DOMAIN-CONTAINING PROTEIN"/>
    <property type="match status" value="1"/>
</dbReference>
<dbReference type="Gene3D" id="3.40.50.300">
    <property type="entry name" value="P-loop containing nucleotide triphosphate hydrolases"/>
    <property type="match status" value="1"/>
</dbReference>
<gene>
    <name evidence="5" type="ORF">DM813_27845</name>
</gene>
<dbReference type="SUPFAM" id="SSF46894">
    <property type="entry name" value="C-terminal effector domain of the bipartite response regulators"/>
    <property type="match status" value="1"/>
</dbReference>
<dbReference type="InterPro" id="IPR059106">
    <property type="entry name" value="WHD_MalT"/>
</dbReference>
<comment type="caution">
    <text evidence="5">The sequence shown here is derived from an EMBL/GenBank/DDBJ whole genome shotgun (WGS) entry which is preliminary data.</text>
</comment>
<dbReference type="EMBL" id="QJRG01000050">
    <property type="protein sequence ID" value="RWU17178.1"/>
    <property type="molecule type" value="Genomic_DNA"/>
</dbReference>
<dbReference type="RefSeq" id="WP_128326597.1">
    <property type="nucleotide sequence ID" value="NZ_QJRG01000050.1"/>
</dbReference>
<dbReference type="PANTHER" id="PTHR44688">
    <property type="entry name" value="DNA-BINDING TRANSCRIPTIONAL ACTIVATOR DEVR_DOSR"/>
    <property type="match status" value="1"/>
</dbReference>
<dbReference type="InterPro" id="IPR000792">
    <property type="entry name" value="Tscrpt_reg_LuxR_C"/>
</dbReference>
<dbReference type="Pfam" id="PF17874">
    <property type="entry name" value="TPR_MalT"/>
    <property type="match status" value="1"/>
</dbReference>
<dbReference type="Pfam" id="PF25873">
    <property type="entry name" value="WHD_MalT"/>
    <property type="match status" value="1"/>
</dbReference>
<dbReference type="CDD" id="cd06170">
    <property type="entry name" value="LuxR_C_like"/>
    <property type="match status" value="1"/>
</dbReference>
<dbReference type="SUPFAM" id="SSF52540">
    <property type="entry name" value="P-loop containing nucleoside triphosphate hydrolases"/>
    <property type="match status" value="1"/>
</dbReference>
<dbReference type="PROSITE" id="PS50043">
    <property type="entry name" value="HTH_LUXR_2"/>
    <property type="match status" value="1"/>
</dbReference>
<keyword evidence="3" id="KW-0804">Transcription</keyword>
<keyword evidence="1" id="KW-0805">Transcription regulation</keyword>
<dbReference type="AlphaFoldDB" id="A0A443ZEQ3"/>
<evidence type="ECO:0000259" key="4">
    <source>
        <dbReference type="PROSITE" id="PS50043"/>
    </source>
</evidence>
<proteinExistence type="predicted"/>
<dbReference type="SMART" id="SM00421">
    <property type="entry name" value="HTH_LUXR"/>
    <property type="match status" value="1"/>
</dbReference>
<evidence type="ECO:0000256" key="1">
    <source>
        <dbReference type="ARBA" id="ARBA00023015"/>
    </source>
</evidence>
<dbReference type="PRINTS" id="PR00038">
    <property type="entry name" value="HTHLUXR"/>
</dbReference>
<feature type="domain" description="HTH luxR-type" evidence="4">
    <location>
        <begin position="840"/>
        <end position="905"/>
    </location>
</feature>
<dbReference type="InterPro" id="IPR027417">
    <property type="entry name" value="P-loop_NTPase"/>
</dbReference>
<dbReference type="InterPro" id="IPR041617">
    <property type="entry name" value="TPR_MalT"/>
</dbReference>
<evidence type="ECO:0000313" key="5">
    <source>
        <dbReference type="EMBL" id="RWU17178.1"/>
    </source>
</evidence>
<dbReference type="PROSITE" id="PS00622">
    <property type="entry name" value="HTH_LUXR_1"/>
    <property type="match status" value="1"/>
</dbReference>
<dbReference type="Pfam" id="PF00196">
    <property type="entry name" value="GerE"/>
    <property type="match status" value="1"/>
</dbReference>